<organism evidence="2 3">
    <name type="scientific">Planoprotostelium fungivorum</name>
    <dbReference type="NCBI Taxonomy" id="1890364"/>
    <lineage>
        <taxon>Eukaryota</taxon>
        <taxon>Amoebozoa</taxon>
        <taxon>Evosea</taxon>
        <taxon>Variosea</taxon>
        <taxon>Cavosteliida</taxon>
        <taxon>Cavosteliaceae</taxon>
        <taxon>Planoprotostelium</taxon>
    </lineage>
</organism>
<dbReference type="OrthoDB" id="1244179at2759"/>
<dbReference type="AlphaFoldDB" id="A0A2P6NZ73"/>
<protein>
    <recommendedName>
        <fullName evidence="1">Potassium channel tetramerisation-type BTB domain-containing protein</fullName>
    </recommendedName>
</protein>
<evidence type="ECO:0000313" key="2">
    <source>
        <dbReference type="EMBL" id="PRP89265.1"/>
    </source>
</evidence>
<dbReference type="SUPFAM" id="SSF54695">
    <property type="entry name" value="POZ domain"/>
    <property type="match status" value="1"/>
</dbReference>
<comment type="caution">
    <text evidence="2">The sequence shown here is derived from an EMBL/GenBank/DDBJ whole genome shotgun (WGS) entry which is preliminary data.</text>
</comment>
<sequence length="208" mass="24203">MTSSVVELCIGSETFSIERSIIESNGPNLFTALLYNESENRFKVIRDEDGRIRINRSPTFFPFIKKWMESGQIDLLTNWYRDHIREDADFYGLDHMIRALDQQPTEDDSQLFKPRHDGAYYPSTCPCSGPQCTCDKIIFGQDGGINGSNFTVWRYCCGGVMVKTGTKELYRMFQHPTRGNIYLEDRTTFEVKNMMFVPIIEMIRRIKM</sequence>
<dbReference type="Proteomes" id="UP000241769">
    <property type="component" value="Unassembled WGS sequence"/>
</dbReference>
<accession>A0A2P6NZ73</accession>
<keyword evidence="3" id="KW-1185">Reference proteome</keyword>
<dbReference type="InterPro" id="IPR003131">
    <property type="entry name" value="T1-type_BTB"/>
</dbReference>
<dbReference type="GO" id="GO:0051260">
    <property type="term" value="P:protein homooligomerization"/>
    <property type="evidence" value="ECO:0007669"/>
    <property type="project" value="InterPro"/>
</dbReference>
<dbReference type="EMBL" id="MDYQ01000004">
    <property type="protein sequence ID" value="PRP89265.1"/>
    <property type="molecule type" value="Genomic_DNA"/>
</dbReference>
<dbReference type="InterPro" id="IPR011333">
    <property type="entry name" value="SKP1/BTB/POZ_sf"/>
</dbReference>
<reference evidence="2 3" key="1">
    <citation type="journal article" date="2018" name="Genome Biol. Evol.">
        <title>Multiple Roots of Fruiting Body Formation in Amoebozoa.</title>
        <authorList>
            <person name="Hillmann F."/>
            <person name="Forbes G."/>
            <person name="Novohradska S."/>
            <person name="Ferling I."/>
            <person name="Riege K."/>
            <person name="Groth M."/>
            <person name="Westermann M."/>
            <person name="Marz M."/>
            <person name="Spaller T."/>
            <person name="Winckler T."/>
            <person name="Schaap P."/>
            <person name="Glockner G."/>
        </authorList>
    </citation>
    <scope>NUCLEOTIDE SEQUENCE [LARGE SCALE GENOMIC DNA]</scope>
    <source>
        <strain evidence="2 3">Jena</strain>
    </source>
</reference>
<feature type="domain" description="Potassium channel tetramerisation-type BTB" evidence="1">
    <location>
        <begin position="6"/>
        <end position="96"/>
    </location>
</feature>
<gene>
    <name evidence="2" type="ORF">PROFUN_02139</name>
</gene>
<dbReference type="Pfam" id="PF02214">
    <property type="entry name" value="BTB_2"/>
    <property type="match status" value="1"/>
</dbReference>
<dbReference type="InParanoid" id="A0A2P6NZ73"/>
<dbReference type="Gene3D" id="3.30.710.10">
    <property type="entry name" value="Potassium Channel Kv1.1, Chain A"/>
    <property type="match status" value="1"/>
</dbReference>
<evidence type="ECO:0000259" key="1">
    <source>
        <dbReference type="Pfam" id="PF02214"/>
    </source>
</evidence>
<proteinExistence type="predicted"/>
<name>A0A2P6NZ73_9EUKA</name>
<evidence type="ECO:0000313" key="3">
    <source>
        <dbReference type="Proteomes" id="UP000241769"/>
    </source>
</evidence>